<protein>
    <submittedName>
        <fullName evidence="4">Flavin reductase family protein</fullName>
    </submittedName>
</protein>
<evidence type="ECO:0000256" key="1">
    <source>
        <dbReference type="ARBA" id="ARBA00008898"/>
    </source>
</evidence>
<evidence type="ECO:0000256" key="2">
    <source>
        <dbReference type="ARBA" id="ARBA00023002"/>
    </source>
</evidence>
<accession>A0AAU2AGM2</accession>
<dbReference type="AlphaFoldDB" id="A0AAU2AGM2"/>
<feature type="domain" description="Flavin reductase like" evidence="3">
    <location>
        <begin position="23"/>
        <end position="166"/>
    </location>
</feature>
<comment type="similarity">
    <text evidence="1">Belongs to the non-flavoprotein flavin reductase family.</text>
</comment>
<keyword evidence="2" id="KW-0560">Oxidoreductase</keyword>
<dbReference type="SUPFAM" id="SSF50475">
    <property type="entry name" value="FMN-binding split barrel"/>
    <property type="match status" value="1"/>
</dbReference>
<dbReference type="EMBL" id="CP108222">
    <property type="protein sequence ID" value="WTT22676.1"/>
    <property type="molecule type" value="Genomic_DNA"/>
</dbReference>
<dbReference type="GO" id="GO:0010181">
    <property type="term" value="F:FMN binding"/>
    <property type="evidence" value="ECO:0007669"/>
    <property type="project" value="InterPro"/>
</dbReference>
<evidence type="ECO:0000313" key="4">
    <source>
        <dbReference type="EMBL" id="WTT22676.1"/>
    </source>
</evidence>
<dbReference type="Gene3D" id="2.30.110.10">
    <property type="entry name" value="Electron Transport, Fmn-binding Protein, Chain A"/>
    <property type="match status" value="1"/>
</dbReference>
<name>A0AAU2AGM2_9ACTN</name>
<sequence length="170" mass="18228">MSLANTVPHQGGDIDPRKFRDVLGQFCTGLTVVTSTAGGTPTGFTCQSFSSLSLDPPLVVLCPSKSSTTWPRIRNSGRFCINILADHHETLSDKFAVSGGDKFTDVEFGTSPNGSPLLPDALAWLDCGLHAEYDGGDHSIVVARVHALDAVSDSRPLLFHRGRYARTAEQ</sequence>
<proteinExistence type="inferred from homology"/>
<dbReference type="SMART" id="SM00903">
    <property type="entry name" value="Flavin_Reduct"/>
    <property type="match status" value="1"/>
</dbReference>
<dbReference type="PANTHER" id="PTHR30466:SF11">
    <property type="entry name" value="FLAVIN-DEPENDENT MONOOXYGENASE, REDUCTASE SUBUNIT HSAB"/>
    <property type="match status" value="1"/>
</dbReference>
<dbReference type="PANTHER" id="PTHR30466">
    <property type="entry name" value="FLAVIN REDUCTASE"/>
    <property type="match status" value="1"/>
</dbReference>
<organism evidence="4">
    <name type="scientific">Streptomyces sp. NBC_00093</name>
    <dbReference type="NCBI Taxonomy" id="2975649"/>
    <lineage>
        <taxon>Bacteria</taxon>
        <taxon>Bacillati</taxon>
        <taxon>Actinomycetota</taxon>
        <taxon>Actinomycetes</taxon>
        <taxon>Kitasatosporales</taxon>
        <taxon>Streptomycetaceae</taxon>
        <taxon>Streptomyces</taxon>
    </lineage>
</organism>
<evidence type="ECO:0000259" key="3">
    <source>
        <dbReference type="SMART" id="SM00903"/>
    </source>
</evidence>
<dbReference type="GO" id="GO:0042602">
    <property type="term" value="F:riboflavin reductase (NADPH) activity"/>
    <property type="evidence" value="ECO:0007669"/>
    <property type="project" value="TreeGrafter"/>
</dbReference>
<dbReference type="InterPro" id="IPR012349">
    <property type="entry name" value="Split_barrel_FMN-bd"/>
</dbReference>
<dbReference type="Pfam" id="PF01613">
    <property type="entry name" value="Flavin_Reduct"/>
    <property type="match status" value="1"/>
</dbReference>
<dbReference type="InterPro" id="IPR002563">
    <property type="entry name" value="Flavin_Rdtase-like_dom"/>
</dbReference>
<reference evidence="4" key="1">
    <citation type="submission" date="2022-10" db="EMBL/GenBank/DDBJ databases">
        <title>The complete genomes of actinobacterial strains from the NBC collection.</title>
        <authorList>
            <person name="Joergensen T.S."/>
            <person name="Alvarez Arevalo M."/>
            <person name="Sterndorff E.B."/>
            <person name="Faurdal D."/>
            <person name="Vuksanovic O."/>
            <person name="Mourched A.-S."/>
            <person name="Charusanti P."/>
            <person name="Shaw S."/>
            <person name="Blin K."/>
            <person name="Weber T."/>
        </authorList>
    </citation>
    <scope>NUCLEOTIDE SEQUENCE</scope>
    <source>
        <strain evidence="4">NBC_00093</strain>
    </source>
</reference>
<gene>
    <name evidence="4" type="ORF">OHA22_47640</name>
</gene>
<dbReference type="InterPro" id="IPR050268">
    <property type="entry name" value="NADH-dep_flavin_reductase"/>
</dbReference>